<accession>A0A2U3NFM0</accession>
<dbReference type="Proteomes" id="UP000241595">
    <property type="component" value="Unassembled WGS sequence"/>
</dbReference>
<dbReference type="OrthoDB" id="9777271at2"/>
<protein>
    <recommendedName>
        <fullName evidence="1">CHAD domain-containing protein</fullName>
    </recommendedName>
</protein>
<dbReference type="InterPro" id="IPR038186">
    <property type="entry name" value="CHAD_dom_sf"/>
</dbReference>
<dbReference type="PANTHER" id="PTHR39339:SF1">
    <property type="entry name" value="CHAD DOMAIN-CONTAINING PROTEIN"/>
    <property type="match status" value="1"/>
</dbReference>
<dbReference type="InterPro" id="IPR007899">
    <property type="entry name" value="CHAD_dom"/>
</dbReference>
<keyword evidence="3" id="KW-1185">Reference proteome</keyword>
<evidence type="ECO:0000259" key="1">
    <source>
        <dbReference type="PROSITE" id="PS51708"/>
    </source>
</evidence>
<organism evidence="2 3">
    <name type="scientific">Mycobacterium terramassiliense</name>
    <dbReference type="NCBI Taxonomy" id="1841859"/>
    <lineage>
        <taxon>Bacteria</taxon>
        <taxon>Bacillati</taxon>
        <taxon>Actinomycetota</taxon>
        <taxon>Actinomycetes</taxon>
        <taxon>Mycobacteriales</taxon>
        <taxon>Mycobacteriaceae</taxon>
        <taxon>Mycobacterium</taxon>
    </lineage>
</organism>
<dbReference type="EMBL" id="FTRV01000015">
    <property type="protein sequence ID" value="SPM30234.1"/>
    <property type="molecule type" value="Genomic_DNA"/>
</dbReference>
<dbReference type="SMART" id="SM00880">
    <property type="entry name" value="CHAD"/>
    <property type="match status" value="1"/>
</dbReference>
<dbReference type="PROSITE" id="PS51708">
    <property type="entry name" value="CHAD"/>
    <property type="match status" value="1"/>
</dbReference>
<dbReference type="Pfam" id="PF05235">
    <property type="entry name" value="CHAD"/>
    <property type="match status" value="1"/>
</dbReference>
<dbReference type="STRING" id="1841859.GCA_900157385_03738"/>
<dbReference type="PANTHER" id="PTHR39339">
    <property type="entry name" value="SLR1444 PROTEIN"/>
    <property type="match status" value="1"/>
</dbReference>
<evidence type="ECO:0000313" key="2">
    <source>
        <dbReference type="EMBL" id="SPM30234.1"/>
    </source>
</evidence>
<dbReference type="AlphaFoldDB" id="A0A2U3NFM0"/>
<evidence type="ECO:0000313" key="3">
    <source>
        <dbReference type="Proteomes" id="UP000241595"/>
    </source>
</evidence>
<sequence length="288" mass="32370">MFGGRGLSGMRCVMRSPATRALTDYLNAQIGQIQIGDSELRGAENRDTIHDTRVATRRFRSTLRVFAKILDAGIGDLDRELKWYAGLLGDVRDCQVQGRRFDEALDAMPEELILGPVRSRIRNDLQAIELPARARLSEAMDSDRYHRLQAALRRWRDEPPVDQRLSAKALRKRARRAQRKADRRLAAALDSGDDVMLHRARKAAKRARYAAELGKPLDQGAGRTIKHYKRIQGLLGDHQDTVVATEALRQMAVTAGTTVGENGFSYGVLYARELQIARRCREGALQLV</sequence>
<name>A0A2U3NFM0_9MYCO</name>
<gene>
    <name evidence="2" type="ORF">MTAB308_3737</name>
</gene>
<reference evidence="2 3" key="1">
    <citation type="submission" date="2017-01" db="EMBL/GenBank/DDBJ databases">
        <authorList>
            <consortium name="Urmite Genomes"/>
        </authorList>
    </citation>
    <scope>NUCLEOTIDE SEQUENCE [LARGE SCALE GENOMIC DNA]</scope>
    <source>
        <strain evidence="2 3">AB308</strain>
    </source>
</reference>
<feature type="domain" description="CHAD" evidence="1">
    <location>
        <begin position="15"/>
        <end position="288"/>
    </location>
</feature>
<proteinExistence type="predicted"/>
<dbReference type="Gene3D" id="1.40.20.10">
    <property type="entry name" value="CHAD domain"/>
    <property type="match status" value="1"/>
</dbReference>